<reference evidence="2 3" key="1">
    <citation type="submission" date="2016-08" db="EMBL/GenBank/DDBJ databases">
        <authorList>
            <person name="Seilhamer J.J."/>
        </authorList>
    </citation>
    <scope>NUCLEOTIDE SEQUENCE [LARGE SCALE GENOMIC DNA]</scope>
    <source>
        <strain evidence="2 3">KCTC 42603</strain>
    </source>
</reference>
<keyword evidence="3" id="KW-1185">Reference proteome</keyword>
<dbReference type="NCBIfam" id="TIGR03784">
    <property type="entry name" value="marine_sortase"/>
    <property type="match status" value="1"/>
</dbReference>
<name>A0A1E7ZAC0_9ALTE</name>
<evidence type="ECO:0000313" key="3">
    <source>
        <dbReference type="Proteomes" id="UP000175691"/>
    </source>
</evidence>
<dbReference type="Proteomes" id="UP000175691">
    <property type="component" value="Unassembled WGS sequence"/>
</dbReference>
<evidence type="ECO:0000313" key="2">
    <source>
        <dbReference type="EMBL" id="OFC70476.1"/>
    </source>
</evidence>
<sequence>MCFGDSLWISGKAVVAQVLIKGAWEDTLETGAEQKPWAWADTWPVAAIHFPSQNEKLYALAGSHGSSLAFGPGHLDGTALPGEQGTKVFSAHRDTHFRFLEHVAIGEVFNIQQKDGRWQHYRVADTRIVDIDSAPWVIDPASNEVQLITCYPFNSVAPNPTKRYIVVGLPIPPASERGRQLARLRM</sequence>
<dbReference type="GO" id="GO:0016787">
    <property type="term" value="F:hydrolase activity"/>
    <property type="evidence" value="ECO:0007669"/>
    <property type="project" value="UniProtKB-KW"/>
</dbReference>
<protein>
    <submittedName>
        <fullName evidence="2">Sortase, marine proteobacterial type</fullName>
    </submittedName>
</protein>
<dbReference type="InterPro" id="IPR005754">
    <property type="entry name" value="Sortase"/>
</dbReference>
<dbReference type="EMBL" id="MDHN01000029">
    <property type="protein sequence ID" value="OFC70476.1"/>
    <property type="molecule type" value="Genomic_DNA"/>
</dbReference>
<dbReference type="InterPro" id="IPR023365">
    <property type="entry name" value="Sortase_dom-sf"/>
</dbReference>
<accession>A0A1E7ZAC0</accession>
<proteinExistence type="predicted"/>
<dbReference type="Gene3D" id="2.40.260.10">
    <property type="entry name" value="Sortase"/>
    <property type="match status" value="1"/>
</dbReference>
<dbReference type="NCBIfam" id="TIGR01076">
    <property type="entry name" value="sortase_fam"/>
    <property type="match status" value="1"/>
</dbReference>
<evidence type="ECO:0000256" key="1">
    <source>
        <dbReference type="ARBA" id="ARBA00022801"/>
    </source>
</evidence>
<dbReference type="Pfam" id="PF04203">
    <property type="entry name" value="Sortase"/>
    <property type="match status" value="1"/>
</dbReference>
<gene>
    <name evidence="2" type="ORF">BFC18_13635</name>
</gene>
<dbReference type="SUPFAM" id="SSF63817">
    <property type="entry name" value="Sortase"/>
    <property type="match status" value="1"/>
</dbReference>
<comment type="caution">
    <text evidence="2">The sequence shown here is derived from an EMBL/GenBank/DDBJ whole genome shotgun (WGS) entry which is preliminary data.</text>
</comment>
<keyword evidence="1" id="KW-0378">Hydrolase</keyword>
<dbReference type="STRING" id="1656094.BFC18_13635"/>
<dbReference type="InterPro" id="IPR041999">
    <property type="entry name" value="Sortase_D_1"/>
</dbReference>
<dbReference type="CDD" id="cd05828">
    <property type="entry name" value="Sortase_D_1"/>
    <property type="match status" value="1"/>
</dbReference>
<dbReference type="AlphaFoldDB" id="A0A1E7ZAC0"/>
<dbReference type="InterPro" id="IPR022445">
    <property type="entry name" value="Sortase_proteobact_type"/>
</dbReference>
<organism evidence="2 3">
    <name type="scientific">Alteromonas confluentis</name>
    <dbReference type="NCBI Taxonomy" id="1656094"/>
    <lineage>
        <taxon>Bacteria</taxon>
        <taxon>Pseudomonadati</taxon>
        <taxon>Pseudomonadota</taxon>
        <taxon>Gammaproteobacteria</taxon>
        <taxon>Alteromonadales</taxon>
        <taxon>Alteromonadaceae</taxon>
        <taxon>Alteromonas/Salinimonas group</taxon>
        <taxon>Alteromonas</taxon>
    </lineage>
</organism>